<evidence type="ECO:0000313" key="2">
    <source>
        <dbReference type="EMBL" id="OZI62094.1"/>
    </source>
</evidence>
<evidence type="ECO:0008006" key="4">
    <source>
        <dbReference type="Google" id="ProtNLM"/>
    </source>
</evidence>
<reference evidence="3" key="1">
    <citation type="submission" date="2017-05" db="EMBL/GenBank/DDBJ databases">
        <title>Complete and WGS of Bordetella genogroups.</title>
        <authorList>
            <person name="Spilker T."/>
            <person name="Lipuma J."/>
        </authorList>
    </citation>
    <scope>NUCLEOTIDE SEQUENCE [LARGE SCALE GENOMIC DNA]</scope>
    <source>
        <strain evidence="3">AU8856</strain>
    </source>
</reference>
<sequence length="449" mass="49246">MAQRQNYRIVPIPGTPNALVLGMTWQTVLGQDLTVAAMRAARQARATHFTQSGPRSPAVGLLVASGRERRAKARSRLYSAAAAFAQLQRHGTQIAYAPLASGEVWIAVVVDGVVQAGGDMLLDDAQSAREKLDSLIERYGDVVVHGTDTDGTQSFSLSQLSTQTNQQSSLRRAAFRLSMVPPLWWAVLGLLLTYLAWDAGSSWWQARQARARDRLQALQNAVDAKAVWHQALANWSHTVRIDGEPGLDQILQRIAQVPLNPGRWMLVEVDCRPDAGACSTVYRRTRLADSNTLKAALPIDWKFTLHDLDTAIVQWKLPASPEKQPTTLDLGALPSERDLEKTWVPSWQALRPALQDFSLTAPTVVGVRPPNIKLPNGLEQPVERPASIALPAMRSLVINAPLRSLYGLALPPTTALVQVQVRHQPDAQPRLTTSELAVTLKGTLYVQAR</sequence>
<proteinExistence type="predicted"/>
<accession>A0A261UJK2</accession>
<evidence type="ECO:0000256" key="1">
    <source>
        <dbReference type="SAM" id="Phobius"/>
    </source>
</evidence>
<name>A0A261UJK2_9BORD</name>
<dbReference type="EMBL" id="NEVS01000004">
    <property type="protein sequence ID" value="OZI62094.1"/>
    <property type="molecule type" value="Genomic_DNA"/>
</dbReference>
<keyword evidence="1" id="KW-0812">Transmembrane</keyword>
<dbReference type="RefSeq" id="WP_094843478.1">
    <property type="nucleotide sequence ID" value="NZ_NEVS01000004.1"/>
</dbReference>
<comment type="caution">
    <text evidence="2">The sequence shown here is derived from an EMBL/GenBank/DDBJ whole genome shotgun (WGS) entry which is preliminary data.</text>
</comment>
<keyword evidence="1" id="KW-1133">Transmembrane helix</keyword>
<keyword evidence="3" id="KW-1185">Reference proteome</keyword>
<keyword evidence="1" id="KW-0472">Membrane</keyword>
<protein>
    <recommendedName>
        <fullName evidence="4">Type 4b pilus protein PilO2</fullName>
    </recommendedName>
</protein>
<gene>
    <name evidence="2" type="ORF">CAL28_22990</name>
</gene>
<feature type="transmembrane region" description="Helical" evidence="1">
    <location>
        <begin position="173"/>
        <end position="197"/>
    </location>
</feature>
<evidence type="ECO:0000313" key="3">
    <source>
        <dbReference type="Proteomes" id="UP000215767"/>
    </source>
</evidence>
<dbReference type="AlphaFoldDB" id="A0A261UJK2"/>
<organism evidence="2 3">
    <name type="scientific">Bordetella genomosp. 11</name>
    <dbReference type="NCBI Taxonomy" id="1416808"/>
    <lineage>
        <taxon>Bacteria</taxon>
        <taxon>Pseudomonadati</taxon>
        <taxon>Pseudomonadota</taxon>
        <taxon>Betaproteobacteria</taxon>
        <taxon>Burkholderiales</taxon>
        <taxon>Alcaligenaceae</taxon>
        <taxon>Bordetella</taxon>
    </lineage>
</organism>
<dbReference type="Proteomes" id="UP000215767">
    <property type="component" value="Unassembled WGS sequence"/>
</dbReference>
<dbReference type="OrthoDB" id="8626645at2"/>